<proteinExistence type="predicted"/>
<evidence type="ECO:0000313" key="1">
    <source>
        <dbReference type="EMBL" id="KAK7039190.1"/>
    </source>
</evidence>
<dbReference type="Proteomes" id="UP001383192">
    <property type="component" value="Unassembled WGS sequence"/>
</dbReference>
<dbReference type="AlphaFoldDB" id="A0AAW0CIZ4"/>
<evidence type="ECO:0008006" key="3">
    <source>
        <dbReference type="Google" id="ProtNLM"/>
    </source>
</evidence>
<evidence type="ECO:0000313" key="2">
    <source>
        <dbReference type="Proteomes" id="UP001383192"/>
    </source>
</evidence>
<reference evidence="1 2" key="1">
    <citation type="submission" date="2024-01" db="EMBL/GenBank/DDBJ databases">
        <title>A draft genome for a cacao thread blight-causing isolate of Paramarasmius palmivorus.</title>
        <authorList>
            <person name="Baruah I.K."/>
            <person name="Bukari Y."/>
            <person name="Amoako-Attah I."/>
            <person name="Meinhardt L.W."/>
            <person name="Bailey B.A."/>
            <person name="Cohen S.P."/>
        </authorList>
    </citation>
    <scope>NUCLEOTIDE SEQUENCE [LARGE SCALE GENOMIC DNA]</scope>
    <source>
        <strain evidence="1 2">GH-12</strain>
    </source>
</reference>
<keyword evidence="2" id="KW-1185">Reference proteome</keyword>
<protein>
    <recommendedName>
        <fullName evidence="3">Integrase zinc-binding domain-containing protein</fullName>
    </recommendedName>
</protein>
<name>A0AAW0CIZ4_9AGAR</name>
<organism evidence="1 2">
    <name type="scientific">Paramarasmius palmivorus</name>
    <dbReference type="NCBI Taxonomy" id="297713"/>
    <lineage>
        <taxon>Eukaryota</taxon>
        <taxon>Fungi</taxon>
        <taxon>Dikarya</taxon>
        <taxon>Basidiomycota</taxon>
        <taxon>Agaricomycotina</taxon>
        <taxon>Agaricomycetes</taxon>
        <taxon>Agaricomycetidae</taxon>
        <taxon>Agaricales</taxon>
        <taxon>Marasmiineae</taxon>
        <taxon>Marasmiaceae</taxon>
        <taxon>Paramarasmius</taxon>
    </lineage>
</organism>
<dbReference type="EMBL" id="JAYKXP010000039">
    <property type="protein sequence ID" value="KAK7039190.1"/>
    <property type="molecule type" value="Genomic_DNA"/>
</dbReference>
<gene>
    <name evidence="1" type="ORF">VNI00_010095</name>
</gene>
<comment type="caution">
    <text evidence="1">The sequence shown here is derived from an EMBL/GenBank/DDBJ whole genome shotgun (WGS) entry which is preliminary data.</text>
</comment>
<sequence>MPRNKFAKIWKLLDDPLRGASQADAAELRAYASEFTLSPRPSSLYGVDISTCYKHSPNVVLTHQNRIVAVDDLLYDILCFCHVKSNHGDVESTTALVQESYAFVPTALIAEFVNDCPTCNGDLEMDSPSSDKENSDRHSYIYFDKPLPNAPMTLPMSMTQSAPGRFQSCLDDGLKSLPMSREVSLYQGIPNGWQYHFPDYESALDGFVTQKDPIAMVRQKTLPTKSEEAALGYTKGSKHIALTERRHGKRTSRERFYG</sequence>
<accession>A0AAW0CIZ4</accession>